<dbReference type="InterPro" id="IPR011050">
    <property type="entry name" value="Pectin_lyase_fold/virulence"/>
</dbReference>
<sequence length="431" mass="46361">MVRLSGEYTIEQTLELLDGSTLCSDEGATLTWADRGRGGMMISATSAQGTRIRSLVLDGRGIAIKGDGHAIEGNLIRNVQADSPANNRWGERHGVFIVDRGTHLIIRNNIFTQIVDTGIIGHNVHRSQIEANGFVDMHEGIHLFSVANTQIRDNTGSRLRAMCIEIQGDNLPGLLVERNRFSKWHPAHSSKAYVMSVVAGLGAVIRGNVIEGSPDMSAGLEVGGDGPQVMDNTLWDANLVIADAPDALIKGNKLVRASILKDVNRVTRGSLLIEGNTIEDAPRVALFADEWGGYEQVTIRGNLIRKKLTESTIDFAAIVASPFRKRPVVIADNVIRFELAGRKRPVRAVCIANAGYQGNLQGMQVNGNTCDGAGVALFGDSNSLGGHIGVRYQRNKLMNLQNTITGHTDGLQATGNELSGVAADHGKLKNP</sequence>
<dbReference type="Proteomes" id="UP000294593">
    <property type="component" value="Unassembled WGS sequence"/>
</dbReference>
<dbReference type="GO" id="GO:0016829">
    <property type="term" value="F:lyase activity"/>
    <property type="evidence" value="ECO:0007669"/>
    <property type="project" value="UniProtKB-KW"/>
</dbReference>
<keyword evidence="1" id="KW-0456">Lyase</keyword>
<protein>
    <submittedName>
        <fullName evidence="1">Parallel beta helix pectate lyase-like protein</fullName>
    </submittedName>
</protein>
<dbReference type="InterPro" id="IPR012334">
    <property type="entry name" value="Pectin_lyas_fold"/>
</dbReference>
<dbReference type="SUPFAM" id="SSF51126">
    <property type="entry name" value="Pectin lyase-like"/>
    <property type="match status" value="1"/>
</dbReference>
<dbReference type="AlphaFoldDB" id="A0A4R6RQP8"/>
<organism evidence="1 2">
    <name type="scientific">Aquabacterium commune</name>
    <dbReference type="NCBI Taxonomy" id="70586"/>
    <lineage>
        <taxon>Bacteria</taxon>
        <taxon>Pseudomonadati</taxon>
        <taxon>Pseudomonadota</taxon>
        <taxon>Betaproteobacteria</taxon>
        <taxon>Burkholderiales</taxon>
        <taxon>Aquabacterium</taxon>
    </lineage>
</organism>
<accession>A0A4R6RQP8</accession>
<reference evidence="1 2" key="1">
    <citation type="submission" date="2019-03" db="EMBL/GenBank/DDBJ databases">
        <title>Genomic Encyclopedia of Type Strains, Phase IV (KMG-IV): sequencing the most valuable type-strain genomes for metagenomic binning, comparative biology and taxonomic classification.</title>
        <authorList>
            <person name="Goeker M."/>
        </authorList>
    </citation>
    <scope>NUCLEOTIDE SEQUENCE [LARGE SCALE GENOMIC DNA]</scope>
    <source>
        <strain evidence="1 2">DSM 11901</strain>
    </source>
</reference>
<evidence type="ECO:0000313" key="1">
    <source>
        <dbReference type="EMBL" id="TDP88517.1"/>
    </source>
</evidence>
<dbReference type="InterPro" id="IPR006626">
    <property type="entry name" value="PbH1"/>
</dbReference>
<comment type="caution">
    <text evidence="1">The sequence shown here is derived from an EMBL/GenBank/DDBJ whole genome shotgun (WGS) entry which is preliminary data.</text>
</comment>
<dbReference type="Gene3D" id="2.160.20.10">
    <property type="entry name" value="Single-stranded right-handed beta-helix, Pectin lyase-like"/>
    <property type="match status" value="1"/>
</dbReference>
<proteinExistence type="predicted"/>
<name>A0A4R6RQP8_9BURK</name>
<dbReference type="EMBL" id="SNXW01000001">
    <property type="protein sequence ID" value="TDP88517.1"/>
    <property type="molecule type" value="Genomic_DNA"/>
</dbReference>
<evidence type="ECO:0000313" key="2">
    <source>
        <dbReference type="Proteomes" id="UP000294593"/>
    </source>
</evidence>
<gene>
    <name evidence="1" type="ORF">EV672_101669</name>
</gene>
<keyword evidence="2" id="KW-1185">Reference proteome</keyword>
<dbReference type="RefSeq" id="WP_166643428.1">
    <property type="nucleotide sequence ID" value="NZ_SNXW01000001.1"/>
</dbReference>
<dbReference type="SMART" id="SM00710">
    <property type="entry name" value="PbH1"/>
    <property type="match status" value="5"/>
</dbReference>